<evidence type="ECO:0000256" key="11">
    <source>
        <dbReference type="ARBA" id="ARBA00023306"/>
    </source>
</evidence>
<dbReference type="PANTHER" id="PTHR37079:SF4">
    <property type="entry name" value="SERINE_THREONINE-PROTEIN KINASE ATM"/>
    <property type="match status" value="1"/>
</dbReference>
<evidence type="ECO:0000256" key="3">
    <source>
        <dbReference type="ARBA" id="ARBA00012513"/>
    </source>
</evidence>
<comment type="similarity">
    <text evidence="2">Belongs to the PI3/PI4-kinase family. ATM subfamily.</text>
</comment>
<comment type="subcellular location">
    <subcellularLocation>
        <location evidence="1">Nucleus</location>
    </subcellularLocation>
</comment>
<proteinExistence type="inferred from homology"/>
<keyword evidence="4" id="KW-0723">Serine/threonine-protein kinase</keyword>
<evidence type="ECO:0000259" key="18">
    <source>
        <dbReference type="PROSITE" id="PS51190"/>
    </source>
</evidence>
<dbReference type="PROSITE" id="PS00915">
    <property type="entry name" value="PI3_4_KINASE_1"/>
    <property type="match status" value="1"/>
</dbReference>
<dbReference type="EMBL" id="KQ434870">
    <property type="protein sequence ID" value="KZC09469.1"/>
    <property type="molecule type" value="Genomic_DNA"/>
</dbReference>
<evidence type="ECO:0000256" key="10">
    <source>
        <dbReference type="ARBA" id="ARBA00023242"/>
    </source>
</evidence>
<dbReference type="InterPro" id="IPR003151">
    <property type="entry name" value="PIK-rel_kinase_FAT"/>
</dbReference>
<dbReference type="InterPro" id="IPR014009">
    <property type="entry name" value="PIK_FAT"/>
</dbReference>
<dbReference type="EC" id="2.7.11.1" evidence="3"/>
<evidence type="ECO:0000256" key="2">
    <source>
        <dbReference type="ARBA" id="ARBA00010769"/>
    </source>
</evidence>
<dbReference type="PANTHER" id="PTHR37079">
    <property type="entry name" value="SERINE/THREONINE-PROTEIN KINASE ATM"/>
    <property type="match status" value="1"/>
</dbReference>
<gene>
    <name evidence="19" type="ORF">WN55_00141</name>
</gene>
<dbReference type="InterPro" id="IPR000403">
    <property type="entry name" value="PI3/4_kinase_cat_dom"/>
</dbReference>
<accession>A0A154PC22</accession>
<dbReference type="InterPro" id="IPR018936">
    <property type="entry name" value="PI3/4_kinase_CS"/>
</dbReference>
<dbReference type="InterPro" id="IPR044107">
    <property type="entry name" value="PIKKc_ATM"/>
</dbReference>
<feature type="coiled-coil region" evidence="15">
    <location>
        <begin position="1484"/>
        <end position="1511"/>
    </location>
</feature>
<evidence type="ECO:0000256" key="9">
    <source>
        <dbReference type="ARBA" id="ARBA00022840"/>
    </source>
</evidence>
<evidence type="ECO:0000256" key="13">
    <source>
        <dbReference type="ARBA" id="ARBA00048679"/>
    </source>
</evidence>
<keyword evidence="5" id="KW-0808">Transferase</keyword>
<name>A0A154PC22_DUFNO</name>
<dbReference type="SMART" id="SM01343">
    <property type="entry name" value="FATC"/>
    <property type="match status" value="1"/>
</dbReference>
<dbReference type="Proteomes" id="UP000076502">
    <property type="component" value="Unassembled WGS sequence"/>
</dbReference>
<evidence type="ECO:0000259" key="16">
    <source>
        <dbReference type="PROSITE" id="PS50290"/>
    </source>
</evidence>
<dbReference type="InterPro" id="IPR038980">
    <property type="entry name" value="ATM_plant"/>
</dbReference>
<dbReference type="STRING" id="178035.A0A154PC22"/>
<dbReference type="InterPro" id="IPR011009">
    <property type="entry name" value="Kinase-like_dom_sf"/>
</dbReference>
<dbReference type="GO" id="GO:0005524">
    <property type="term" value="F:ATP binding"/>
    <property type="evidence" value="ECO:0007669"/>
    <property type="project" value="UniProtKB-KW"/>
</dbReference>
<keyword evidence="20" id="KW-1185">Reference proteome</keyword>
<evidence type="ECO:0000256" key="14">
    <source>
        <dbReference type="ARBA" id="ARBA00073111"/>
    </source>
</evidence>
<keyword evidence="7" id="KW-0227">DNA damage</keyword>
<evidence type="ECO:0000256" key="1">
    <source>
        <dbReference type="ARBA" id="ARBA00004123"/>
    </source>
</evidence>
<comment type="catalytic activity">
    <reaction evidence="13">
        <text>L-seryl-[protein] + ATP = O-phospho-L-seryl-[protein] + ADP + H(+)</text>
        <dbReference type="Rhea" id="RHEA:17989"/>
        <dbReference type="Rhea" id="RHEA-COMP:9863"/>
        <dbReference type="Rhea" id="RHEA-COMP:11604"/>
        <dbReference type="ChEBI" id="CHEBI:15378"/>
        <dbReference type="ChEBI" id="CHEBI:29999"/>
        <dbReference type="ChEBI" id="CHEBI:30616"/>
        <dbReference type="ChEBI" id="CHEBI:83421"/>
        <dbReference type="ChEBI" id="CHEBI:456216"/>
        <dbReference type="EC" id="2.7.11.1"/>
    </reaction>
</comment>
<dbReference type="GO" id="GO:0005634">
    <property type="term" value="C:nucleus"/>
    <property type="evidence" value="ECO:0007669"/>
    <property type="project" value="UniProtKB-SubCell"/>
</dbReference>
<comment type="catalytic activity">
    <reaction evidence="12">
        <text>L-threonyl-[protein] + ATP = O-phospho-L-threonyl-[protein] + ADP + H(+)</text>
        <dbReference type="Rhea" id="RHEA:46608"/>
        <dbReference type="Rhea" id="RHEA-COMP:11060"/>
        <dbReference type="Rhea" id="RHEA-COMP:11605"/>
        <dbReference type="ChEBI" id="CHEBI:15378"/>
        <dbReference type="ChEBI" id="CHEBI:30013"/>
        <dbReference type="ChEBI" id="CHEBI:30616"/>
        <dbReference type="ChEBI" id="CHEBI:61977"/>
        <dbReference type="ChEBI" id="CHEBI:456216"/>
        <dbReference type="EC" id="2.7.11.1"/>
    </reaction>
</comment>
<evidence type="ECO:0000256" key="8">
    <source>
        <dbReference type="ARBA" id="ARBA00022777"/>
    </source>
</evidence>
<keyword evidence="8 19" id="KW-0418">Kinase</keyword>
<keyword evidence="15" id="KW-0175">Coiled coil</keyword>
<dbReference type="Pfam" id="PF02260">
    <property type="entry name" value="FATC"/>
    <property type="match status" value="1"/>
</dbReference>
<dbReference type="Pfam" id="PF00454">
    <property type="entry name" value="PI3_PI4_kinase"/>
    <property type="match status" value="1"/>
</dbReference>
<evidence type="ECO:0000256" key="7">
    <source>
        <dbReference type="ARBA" id="ARBA00022763"/>
    </source>
</evidence>
<evidence type="ECO:0000313" key="19">
    <source>
        <dbReference type="EMBL" id="KZC09469.1"/>
    </source>
</evidence>
<evidence type="ECO:0000256" key="4">
    <source>
        <dbReference type="ARBA" id="ARBA00022527"/>
    </source>
</evidence>
<sequence length="2726" mass="314854">MSKYSETIQEILRSGSSKKIVDKKKCAFELLSLYENQEAINEICRNTEQNVQGTVNWSYIIHTVHKLLLDETDRLASKDSNKKATVTERQNTCTLVKKTVQYANCYKEPLLKCSDIIPLILQILRSSKYEHYHETYMHILVSYILPYRTYQIKMLSEQWQKLLEICIQVYKNVSLLANKRTVLEALQMIANYGCLHSDLLPNLKGTLTFLETVFSDVKANQEILAESAYKLTNTVCQQIATECRYNLCQFSETILLKIISLKSSVEKYKLLLLFIKIHHPKGVCDVDHGAYANDWEKWHIILKSMYLMILKDCKPDILPKSFIHLASEVFKQVLENSNLTVEKISLDESDYLQSAKRRRIATKMDRLIDMISDSNTDECWPIIQILTVLFKRYSECLKSQDLPAFLKILVDLLTQSCKTEIITDNLYELAVVLLANENVFSVTDIENANIYWDKIWDILLRSLSVNQNEISAHKLTQLFVINNKITNPNALLKLYLTNVIKWSIMSLRTLIVLCEYLSLPTDIAMFNINTCSPTMNSNSVRLCLLKWALNISWHKVAMQIIIDELCLLLISIMSKPRHEKQIKFNERNINNSCNCLNNMEYIEPSYEDIENCHLLLTYKRNLFIENEEDDISYNAKVNEYTLCMEDIVTSLMHSLCDILNESSGSDDLHVTIIKIAIVAKVISTMGQLNMININEEFLRHTMGKHLDAVYTLLANIDSSRGKYIYLCNVTKALNVLYETPYDTNVSKIIISSSTPNMLKNIFSLMNIEDNEIADYETTKNYFEDYGSFQSRRRSSDKSMLRKKQCYFCNKGTIRIQTSRALALFCCMNVGEEKCDIQIKLMNSLLKIDMYDLSRTVDIKMAVTVLESLSKYGMQDLWKNHEGIPLKNVLALYQGCCEDETAIRYVLNILPYFFKYAVDYDYGLDDLMDIIFQLNECKRKYGFRVHIEFTKCLLKIIHVRPSLFNYAVPDTCDQKIPIIDSILTSLSNSLFIVRLQAIKCIQEIYLLKNIDLKWKETLFRRIEESMNKLIIGNNKMDDTRNVDEREIKIASTLLVLAAIISTNGTFQCRALLTMFHLTVDQKIEVQTIPKALNTIANRISYSSLIEDNLSYLVTYWYNSEYSARSFPWKLVHCKSEEQFYKTYINMLAFIKFQSLELSNVISLCTYVNLSLQQIIENIFPQILPWLLYSINERDSTTRKLAGKMFHKLISNQDEFVAVKKFSSLFNDKFEETLIYLIERLHDECYLDKMLGVQISFAMSDPPHFNSETINACLKYMEENFFAQGTSVQYILAHNCPNILQRMLLHLISNVYKKRFVEHKVKAFHQYMFFCALILKKLKEEYFNALSMYIVKDIGYSLLHIIKENDNILLEIACKYFYIFVQHVLPIRPEEIKEILSFTVMVLIPIAQLGKTPITLKILHYLLIEQKEILHNAIEKLNSFPNVPIFQEIRNVHNALKYTAEKKYSLEEEIQHFLNSLVDKNINYSIEDISHLRQQLSTRKEELQALYNKLETLRGFAEDCASSMLHQLIYKLIKLTTSSDANISIEASKCLGEIGPNDLTSMILYLEKSHVTESSDLVEILTYKLIIKMIELLFQSDIELRKVSADVLYATLSSSWGQKLLNTKYIEHLKSLLGESQKQMGLRIIQVADDIRLNLNYMYIAKAAQYCAAFFTAILYAEMSCENILNDHNNFTNVSKIDDVYELAPEQGKMIQSILRDTYSKIGDFDAIRGTGSSHLQDHSTRIQHYVHTYEWNKAILAQDVELSFGNMTVIKEMANGLHHSGLQYLMDNFIFAMSKNNEKIHEDIQYECSWRLSNWNFCEINQALYVQNDCKLKSQITESDYHFYHYQALKYFHEGNEAGIRNAIESARMSVIKALKNISLESSKTIYEKLMQLQLIREIEEFSLVKSDEYENVLKKWQQQDISNFNELEYIEPVLTQRTIMYQINDALAGSVQMKNVLFNTYLDLSKIAVDKENLNIATRSLAVLAKQTDIPPKIQDQLLYQESLLARLRNDLEIGRFLLRNLIHKESLDINLRAQVLRVYGDWMAETKSENPQAVIKKYYLKSIDTSSSIDEQTTESVKNLHDTQVALARFADAQFSQICSYMKSPQFESLKECVAYSSEKINMNAVTKDKDVRRALILNQRQTINDVEELEHIEKEKDNYLILALKYYLLVLQQSEDHNLLIFRIVALWLDNRNKKDVNDLLDSNINKIPSYKFIPLIPQLAAHISDVFDTFSQKVYEIMERCALDHPYHTLPALLALKNLYGDYEYAGTKTNKTSEPRVLGAKKLLHDLTKSNVNSVMHEMDKLSHSLVMLANLTTPSSKSGSVLNIPKNQEILKVKNFRNVLVPTLMINVKPSKNYDDIIGISKYMETYETVGGLNTPKKIVCIGTDGISRYQLVKGKDDLRQDAVMQQVFNVMNILLKAYKETRRRKLMIRTYKVVPLTQRSGILEWCDNTVPIVVILIGSNNDSGLHKKYYPKDHTARVCKEKLAAVEKSSSNAKLKVYMDCCAHMHPVLHHFFVEKYPSPETWFERRSAYTRSVATTSMAGYILGLGDRHLNNILLDQTTAEVIHIDFGIAFEQGKVLPIPETIPFRLTQNIEAAMGVSGIEGTMRQCSEKTLTVLRDQRQVIITLLQVLLYDPLFTWTITPAKAYNIQSGSSSRSVEVNQGSVGTNKTAERALLRIEQKLQGTEEGLPSSVSGQVERLIQQARDPVNLCRLFCGWQPYL</sequence>
<dbReference type="InterPro" id="IPR021668">
    <property type="entry name" value="TAN"/>
</dbReference>
<feature type="domain" description="FAT" evidence="17">
    <location>
        <begin position="1657"/>
        <end position="2262"/>
    </location>
</feature>
<dbReference type="PROSITE" id="PS51189">
    <property type="entry name" value="FAT"/>
    <property type="match status" value="1"/>
</dbReference>
<dbReference type="InterPro" id="IPR016024">
    <property type="entry name" value="ARM-type_fold"/>
</dbReference>
<reference evidence="19 20" key="1">
    <citation type="submission" date="2015-07" db="EMBL/GenBank/DDBJ databases">
        <title>The genome of Dufourea novaeangliae.</title>
        <authorList>
            <person name="Pan H."/>
            <person name="Kapheim K."/>
        </authorList>
    </citation>
    <scope>NUCLEOTIDE SEQUENCE [LARGE SCALE GENOMIC DNA]</scope>
    <source>
        <strain evidence="19">0120121106</strain>
        <tissue evidence="19">Whole body</tissue>
    </source>
</reference>
<dbReference type="CDD" id="cd05171">
    <property type="entry name" value="PIKKc_ATM"/>
    <property type="match status" value="1"/>
</dbReference>
<dbReference type="InterPro" id="IPR036940">
    <property type="entry name" value="PI3/4_kinase_cat_sf"/>
</dbReference>
<dbReference type="SMART" id="SM00146">
    <property type="entry name" value="PI3Kc"/>
    <property type="match status" value="1"/>
</dbReference>
<dbReference type="Gene3D" id="1.10.1070.11">
    <property type="entry name" value="Phosphatidylinositol 3-/4-kinase, catalytic domain"/>
    <property type="match status" value="1"/>
</dbReference>
<dbReference type="InterPro" id="IPR003152">
    <property type="entry name" value="FATC_dom"/>
</dbReference>
<keyword evidence="6" id="KW-0547">Nucleotide-binding</keyword>
<dbReference type="GO" id="GO:0004674">
    <property type="term" value="F:protein serine/threonine kinase activity"/>
    <property type="evidence" value="ECO:0007669"/>
    <property type="project" value="UniProtKB-KW"/>
</dbReference>
<dbReference type="SUPFAM" id="SSF48371">
    <property type="entry name" value="ARM repeat"/>
    <property type="match status" value="2"/>
</dbReference>
<organism evidence="19 20">
    <name type="scientific">Dufourea novaeangliae</name>
    <name type="common">Sweat bee</name>
    <dbReference type="NCBI Taxonomy" id="178035"/>
    <lineage>
        <taxon>Eukaryota</taxon>
        <taxon>Metazoa</taxon>
        <taxon>Ecdysozoa</taxon>
        <taxon>Arthropoda</taxon>
        <taxon>Hexapoda</taxon>
        <taxon>Insecta</taxon>
        <taxon>Pterygota</taxon>
        <taxon>Neoptera</taxon>
        <taxon>Endopterygota</taxon>
        <taxon>Hymenoptera</taxon>
        <taxon>Apocrita</taxon>
        <taxon>Aculeata</taxon>
        <taxon>Apoidea</taxon>
        <taxon>Anthophila</taxon>
        <taxon>Halictidae</taxon>
        <taxon>Rophitinae</taxon>
        <taxon>Dufourea</taxon>
    </lineage>
</organism>
<evidence type="ECO:0000256" key="5">
    <source>
        <dbReference type="ARBA" id="ARBA00022679"/>
    </source>
</evidence>
<dbReference type="OrthoDB" id="381190at2759"/>
<keyword evidence="11" id="KW-0131">Cell cycle</keyword>
<keyword evidence="10" id="KW-0539">Nucleus</keyword>
<evidence type="ECO:0000313" key="20">
    <source>
        <dbReference type="Proteomes" id="UP000076502"/>
    </source>
</evidence>
<evidence type="ECO:0000256" key="6">
    <source>
        <dbReference type="ARBA" id="ARBA00022741"/>
    </source>
</evidence>
<feature type="domain" description="PI3K/PI4K catalytic" evidence="16">
    <location>
        <begin position="2368"/>
        <end position="2695"/>
    </location>
</feature>
<dbReference type="SUPFAM" id="SSF56112">
    <property type="entry name" value="Protein kinase-like (PK-like)"/>
    <property type="match status" value="1"/>
</dbReference>
<feature type="domain" description="FATC" evidence="18">
    <location>
        <begin position="2694"/>
        <end position="2726"/>
    </location>
</feature>
<dbReference type="SMART" id="SM01342">
    <property type="entry name" value="TAN"/>
    <property type="match status" value="1"/>
</dbReference>
<dbReference type="PROSITE" id="PS50290">
    <property type="entry name" value="PI3_4_KINASE_3"/>
    <property type="match status" value="1"/>
</dbReference>
<dbReference type="GO" id="GO:0006281">
    <property type="term" value="P:DNA repair"/>
    <property type="evidence" value="ECO:0007669"/>
    <property type="project" value="InterPro"/>
</dbReference>
<evidence type="ECO:0000256" key="15">
    <source>
        <dbReference type="SAM" id="Coils"/>
    </source>
</evidence>
<keyword evidence="9" id="KW-0067">ATP-binding</keyword>
<dbReference type="PROSITE" id="PS51190">
    <property type="entry name" value="FATC"/>
    <property type="match status" value="1"/>
</dbReference>
<dbReference type="PROSITE" id="PS00916">
    <property type="entry name" value="PI3_4_KINASE_2"/>
    <property type="match status" value="1"/>
</dbReference>
<evidence type="ECO:0000256" key="12">
    <source>
        <dbReference type="ARBA" id="ARBA00047899"/>
    </source>
</evidence>
<dbReference type="Gene3D" id="3.30.1010.10">
    <property type="entry name" value="Phosphatidylinositol 3-kinase Catalytic Subunit, Chain A, domain 4"/>
    <property type="match status" value="1"/>
</dbReference>
<dbReference type="FunFam" id="3.30.1010.10:FF:000023">
    <property type="entry name" value="Serine/threonine-protein kinase ATM"/>
    <property type="match status" value="1"/>
</dbReference>
<evidence type="ECO:0000259" key="17">
    <source>
        <dbReference type="PROSITE" id="PS51189"/>
    </source>
</evidence>
<dbReference type="Pfam" id="PF02259">
    <property type="entry name" value="FAT"/>
    <property type="match status" value="1"/>
</dbReference>
<protein>
    <recommendedName>
        <fullName evidence="14">Serine/threonine-protein kinase ATM</fullName>
        <ecNumber evidence="3">2.7.11.1</ecNumber>
    </recommendedName>
</protein>